<accession>A0A8S5RXF3</accession>
<proteinExistence type="predicted"/>
<dbReference type="EMBL" id="BK032506">
    <property type="protein sequence ID" value="DAF43436.1"/>
    <property type="molecule type" value="Genomic_DNA"/>
</dbReference>
<name>A0A8S5RXF3_9CAUD</name>
<sequence>MKKHLKLLAVLGVTSILVSSTSIPTFAEDFVLYDENGVHVETKGLTESPSKGTIGLYIENNSDLNLGIAPYAYAINGIMAGGDQYGLNSADVAPGKKANSTIELTSAWEKTNFYKDYQMDELSSFDILLWAYDNSKSFKAFDSGQVHVDVTGATETSSPVLSNVQNIYDKDGISVDFVSSKENSFTFCITNTTGQYFVYDVVSETYNDFTTSDVNYELCNKYLLNNCKTIITLTPTDDFLSMNEISEISKVDFALTIRPLAEYEGEYTTDLISYQK</sequence>
<organism evidence="1">
    <name type="scientific">Siphoviridae sp. ctEJG5</name>
    <dbReference type="NCBI Taxonomy" id="2827814"/>
    <lineage>
        <taxon>Viruses</taxon>
        <taxon>Duplodnaviria</taxon>
        <taxon>Heunggongvirae</taxon>
        <taxon>Uroviricota</taxon>
        <taxon>Caudoviricetes</taxon>
    </lineage>
</organism>
<protein>
    <submittedName>
        <fullName evidence="1">Uncharacterized protein</fullName>
    </submittedName>
</protein>
<evidence type="ECO:0000313" key="1">
    <source>
        <dbReference type="EMBL" id="DAF43436.1"/>
    </source>
</evidence>
<reference evidence="1" key="1">
    <citation type="journal article" date="2021" name="Proc. Natl. Acad. Sci. U.S.A.">
        <title>A Catalog of Tens of Thousands of Viruses from Human Metagenomes Reveals Hidden Associations with Chronic Diseases.</title>
        <authorList>
            <person name="Tisza M.J."/>
            <person name="Buck C.B."/>
        </authorList>
    </citation>
    <scope>NUCLEOTIDE SEQUENCE</scope>
    <source>
        <strain evidence="1">CtEJG5</strain>
    </source>
</reference>